<dbReference type="AlphaFoldDB" id="A0A2R5FIG3"/>
<gene>
    <name evidence="1" type="ORF">NIES4072_14000</name>
</gene>
<reference evidence="1 2" key="1">
    <citation type="submission" date="2017-06" db="EMBL/GenBank/DDBJ databases">
        <title>Genome sequencing of cyanobaciteial culture collection at National Institute for Environmental Studies (NIES).</title>
        <authorList>
            <person name="Hirose Y."/>
            <person name="Shimura Y."/>
            <person name="Fujisawa T."/>
            <person name="Nakamura Y."/>
            <person name="Kawachi M."/>
        </authorList>
    </citation>
    <scope>NUCLEOTIDE SEQUENCE [LARGE SCALE GENOMIC DNA]</scope>
    <source>
        <strain evidence="1 2">NIES-4072</strain>
    </source>
</reference>
<keyword evidence="2" id="KW-1185">Reference proteome</keyword>
<evidence type="ECO:0000313" key="1">
    <source>
        <dbReference type="EMBL" id="GBG17739.1"/>
    </source>
</evidence>
<accession>A0A2R5FIG3</accession>
<name>A0A2R5FIG3_NOSCO</name>
<organism evidence="1 2">
    <name type="scientific">Nostoc commune NIES-4072</name>
    <dbReference type="NCBI Taxonomy" id="2005467"/>
    <lineage>
        <taxon>Bacteria</taxon>
        <taxon>Bacillati</taxon>
        <taxon>Cyanobacteriota</taxon>
        <taxon>Cyanophyceae</taxon>
        <taxon>Nostocales</taxon>
        <taxon>Nostocaceae</taxon>
        <taxon>Nostoc</taxon>
    </lineage>
</organism>
<proteinExistence type="predicted"/>
<protein>
    <submittedName>
        <fullName evidence="1">Transposase</fullName>
    </submittedName>
</protein>
<evidence type="ECO:0000313" key="2">
    <source>
        <dbReference type="Proteomes" id="UP000245124"/>
    </source>
</evidence>
<dbReference type="Proteomes" id="UP000245124">
    <property type="component" value="Unassembled WGS sequence"/>
</dbReference>
<comment type="caution">
    <text evidence="1">The sequence shown here is derived from an EMBL/GenBank/DDBJ whole genome shotgun (WGS) entry which is preliminary data.</text>
</comment>
<sequence length="53" mass="6107">MYGCQQNLVNPNNELRAVLEFICSESHKFRTYAKIAKKLNFSNRQDAKSAKNS</sequence>
<dbReference type="EMBL" id="BDUD01000001">
    <property type="protein sequence ID" value="GBG17739.1"/>
    <property type="molecule type" value="Genomic_DNA"/>
</dbReference>